<evidence type="ECO:0000313" key="8">
    <source>
        <dbReference type="EMBL" id="ABW20204.1"/>
    </source>
</evidence>
<keyword evidence="5 6" id="KW-0804">Transcription</keyword>
<organism evidence="8 9">
    <name type="scientific">Alkaliphilus oremlandii (strain OhILAs)</name>
    <name type="common">Clostridium oremlandii (strain OhILAs)</name>
    <dbReference type="NCBI Taxonomy" id="350688"/>
    <lineage>
        <taxon>Bacteria</taxon>
        <taxon>Bacillati</taxon>
        <taxon>Bacillota</taxon>
        <taxon>Clostridia</taxon>
        <taxon>Peptostreptococcales</taxon>
        <taxon>Natronincolaceae</taxon>
        <taxon>Alkaliphilus</taxon>
    </lineage>
</organism>
<protein>
    <recommendedName>
        <fullName evidence="6">RNA polymerase sigma factor SigI</fullName>
    </recommendedName>
</protein>
<keyword evidence="4 6" id="KW-0238">DNA-binding</keyword>
<dbReference type="Pfam" id="PF04542">
    <property type="entry name" value="Sigma70_r2"/>
    <property type="match status" value="1"/>
</dbReference>
<keyword evidence="3 6" id="KW-0731">Sigma factor</keyword>
<dbReference type="STRING" id="350688.Clos_2673"/>
<evidence type="ECO:0000259" key="7">
    <source>
        <dbReference type="Pfam" id="PF04542"/>
    </source>
</evidence>
<gene>
    <name evidence="6" type="primary">sigI</name>
    <name evidence="8" type="ordered locus">Clos_2673</name>
</gene>
<dbReference type="NCBIfam" id="TIGR02895">
    <property type="entry name" value="spore_sigI"/>
    <property type="match status" value="1"/>
</dbReference>
<reference evidence="9" key="1">
    <citation type="submission" date="2007-10" db="EMBL/GenBank/DDBJ databases">
        <title>Complete genome of Alkaliphilus oremlandii OhILAs.</title>
        <authorList>
            <person name="Copeland A."/>
            <person name="Lucas S."/>
            <person name="Lapidus A."/>
            <person name="Barry K."/>
            <person name="Detter J.C."/>
            <person name="Glavina del Rio T."/>
            <person name="Hammon N."/>
            <person name="Israni S."/>
            <person name="Dalin E."/>
            <person name="Tice H."/>
            <person name="Pitluck S."/>
            <person name="Chain P."/>
            <person name="Malfatti S."/>
            <person name="Shin M."/>
            <person name="Vergez L."/>
            <person name="Schmutz J."/>
            <person name="Larimer F."/>
            <person name="Land M."/>
            <person name="Hauser L."/>
            <person name="Kyrpides N."/>
            <person name="Mikhailova N."/>
            <person name="Stolz J.F."/>
            <person name="Dawson A."/>
            <person name="Fisher E."/>
            <person name="Crable B."/>
            <person name="Perera E."/>
            <person name="Lisak J."/>
            <person name="Ranganathan M."/>
            <person name="Basu P."/>
            <person name="Richardson P."/>
        </authorList>
    </citation>
    <scope>NUCLEOTIDE SEQUENCE [LARGE SCALE GENOMIC DNA]</scope>
    <source>
        <strain evidence="9">OhILAs</strain>
    </source>
</reference>
<sequence>MAKLLKFFNKQETLEQRVKHIQAGDEEDKNRLIQEYIPFIKKVISNHIGAYVDVENHDAFSAGLMAFNEAIEKYQEHKGNFLTFASLVIKSRLIDAHRKASKTSKEVFVSQLENDLETTAEHIMAVDGFESELEMKLDLRELIRSMEAFGVSLENLVDEAPKHEDTRKMAIKIARYIVEHKELCNKVLNTKNLPTKDIMENLKVSKKVIQRSRKFIIAVILILESDLDTLKRYILNAEGREESDLQRKYN</sequence>
<dbReference type="eggNOG" id="COG1191">
    <property type="taxonomic scope" value="Bacteria"/>
</dbReference>
<evidence type="ECO:0000256" key="3">
    <source>
        <dbReference type="ARBA" id="ARBA00023082"/>
    </source>
</evidence>
<feature type="DNA-binding region" description="H-T-H motif" evidence="6">
    <location>
        <begin position="195"/>
        <end position="214"/>
    </location>
</feature>
<comment type="function">
    <text evidence="6">Sigma factors are initiation factors that promote the attachment of RNA polymerase to specific initiation sites and are then released.</text>
</comment>
<proteinExistence type="inferred from homology"/>
<evidence type="ECO:0000256" key="6">
    <source>
        <dbReference type="HAMAP-Rule" id="MF_02064"/>
    </source>
</evidence>
<dbReference type="AlphaFoldDB" id="A8MK72"/>
<dbReference type="PANTHER" id="PTHR30385">
    <property type="entry name" value="SIGMA FACTOR F FLAGELLAR"/>
    <property type="match status" value="1"/>
</dbReference>
<comment type="activity regulation">
    <text evidence="6">Negatively regulated by the anti-sigma-I factor RsgI.</text>
</comment>
<dbReference type="PANTHER" id="PTHR30385:SF6">
    <property type="entry name" value="RNA POLYMERASE SIGMA FACTOR SIGI"/>
    <property type="match status" value="1"/>
</dbReference>
<dbReference type="InterPro" id="IPR007627">
    <property type="entry name" value="RNA_pol_sigma70_r2"/>
</dbReference>
<dbReference type="RefSeq" id="WP_012160511.1">
    <property type="nucleotide sequence ID" value="NC_009922.1"/>
</dbReference>
<dbReference type="HOGENOM" id="CLU_082361_0_0_9"/>
<evidence type="ECO:0000256" key="4">
    <source>
        <dbReference type="ARBA" id="ARBA00023125"/>
    </source>
</evidence>
<dbReference type="GO" id="GO:0016987">
    <property type="term" value="F:sigma factor activity"/>
    <property type="evidence" value="ECO:0007669"/>
    <property type="project" value="UniProtKB-UniRule"/>
</dbReference>
<dbReference type="InterPro" id="IPR014244">
    <property type="entry name" value="RNA_pol_sigma-I"/>
</dbReference>
<comment type="similarity">
    <text evidence="6">Belongs to the sigma-70 factor family. SigI subfamily.</text>
</comment>
<dbReference type="NCBIfam" id="NF006178">
    <property type="entry name" value="PRK08311.2-6"/>
    <property type="match status" value="1"/>
</dbReference>
<keyword evidence="2 6" id="KW-0805">Transcription regulation</keyword>
<dbReference type="InterPro" id="IPR013325">
    <property type="entry name" value="RNA_pol_sigma_r2"/>
</dbReference>
<name>A8MK72_ALKOO</name>
<dbReference type="Gene3D" id="1.10.1740.10">
    <property type="match status" value="1"/>
</dbReference>
<dbReference type="EMBL" id="CP000853">
    <property type="protein sequence ID" value="ABW20204.1"/>
    <property type="molecule type" value="Genomic_DNA"/>
</dbReference>
<dbReference type="Proteomes" id="UP000000269">
    <property type="component" value="Chromosome"/>
</dbReference>
<dbReference type="PIRSF" id="PIRSF038953">
    <property type="entry name" value="SigI"/>
    <property type="match status" value="1"/>
</dbReference>
<dbReference type="GO" id="GO:0003677">
    <property type="term" value="F:DNA binding"/>
    <property type="evidence" value="ECO:0007669"/>
    <property type="project" value="UniProtKB-UniRule"/>
</dbReference>
<evidence type="ECO:0000256" key="5">
    <source>
        <dbReference type="ARBA" id="ARBA00023163"/>
    </source>
</evidence>
<evidence type="ECO:0000313" key="9">
    <source>
        <dbReference type="Proteomes" id="UP000000269"/>
    </source>
</evidence>
<comment type="subunit">
    <text evidence="6">Interacts with RsgI.</text>
</comment>
<evidence type="ECO:0000256" key="1">
    <source>
        <dbReference type="ARBA" id="ARBA00022490"/>
    </source>
</evidence>
<dbReference type="HAMAP" id="MF_02064">
    <property type="entry name" value="Sigma70_SigI"/>
    <property type="match status" value="1"/>
</dbReference>
<accession>A8MK72</accession>
<dbReference type="KEGG" id="aoe:Clos_2673"/>
<evidence type="ECO:0000256" key="2">
    <source>
        <dbReference type="ARBA" id="ARBA00023015"/>
    </source>
</evidence>
<keyword evidence="6" id="KW-0346">Stress response</keyword>
<comment type="subcellular location">
    <subcellularLocation>
        <location evidence="6">Cytoplasm</location>
    </subcellularLocation>
</comment>
<feature type="domain" description="RNA polymerase sigma-70 region 2" evidence="7">
    <location>
        <begin position="32"/>
        <end position="102"/>
    </location>
</feature>
<dbReference type="GO" id="GO:0006352">
    <property type="term" value="P:DNA-templated transcription initiation"/>
    <property type="evidence" value="ECO:0007669"/>
    <property type="project" value="UniProtKB-UniRule"/>
</dbReference>
<feature type="short sequence motif" description="Polymerase core binding" evidence="6">
    <location>
        <begin position="58"/>
        <end position="71"/>
    </location>
</feature>
<keyword evidence="1 6" id="KW-0963">Cytoplasm</keyword>
<dbReference type="GO" id="GO:0005737">
    <property type="term" value="C:cytoplasm"/>
    <property type="evidence" value="ECO:0007669"/>
    <property type="project" value="UniProtKB-SubCell"/>
</dbReference>
<dbReference type="SUPFAM" id="SSF88946">
    <property type="entry name" value="Sigma2 domain of RNA polymerase sigma factors"/>
    <property type="match status" value="1"/>
</dbReference>
<keyword evidence="9" id="KW-1185">Reference proteome</keyword>